<comment type="caution">
    <text evidence="3">The sequence shown here is derived from an EMBL/GenBank/DDBJ whole genome shotgun (WGS) entry which is preliminary data.</text>
</comment>
<dbReference type="PANTHER" id="PTHR24121:SF23">
    <property type="entry name" value="NO MECHANORECEPTOR POTENTIAL C, ISOFORM H"/>
    <property type="match status" value="1"/>
</dbReference>
<evidence type="ECO:0000256" key="2">
    <source>
        <dbReference type="SAM" id="Phobius"/>
    </source>
</evidence>
<keyword evidence="2" id="KW-0812">Transmembrane</keyword>
<dbReference type="SMART" id="SM00248">
    <property type="entry name" value="ANK"/>
    <property type="match status" value="3"/>
</dbReference>
<protein>
    <submittedName>
        <fullName evidence="3">Ankyrin repeat domain-containing protein</fullName>
    </submittedName>
</protein>
<dbReference type="Pfam" id="PF12796">
    <property type="entry name" value="Ank_2"/>
    <property type="match status" value="1"/>
</dbReference>
<keyword evidence="4" id="KW-1185">Reference proteome</keyword>
<evidence type="ECO:0000313" key="4">
    <source>
        <dbReference type="Proteomes" id="UP001595453"/>
    </source>
</evidence>
<keyword evidence="2" id="KW-0472">Membrane</keyword>
<dbReference type="EMBL" id="JBHRSD010000011">
    <property type="protein sequence ID" value="MFC3032402.1"/>
    <property type="molecule type" value="Genomic_DNA"/>
</dbReference>
<dbReference type="InterPro" id="IPR036770">
    <property type="entry name" value="Ankyrin_rpt-contain_sf"/>
</dbReference>
<feature type="transmembrane region" description="Helical" evidence="2">
    <location>
        <begin position="419"/>
        <end position="443"/>
    </location>
</feature>
<evidence type="ECO:0000256" key="1">
    <source>
        <dbReference type="PROSITE-ProRule" id="PRU00023"/>
    </source>
</evidence>
<dbReference type="PANTHER" id="PTHR24121">
    <property type="entry name" value="NO MECHANORECEPTOR POTENTIAL C, ISOFORM D-RELATED"/>
    <property type="match status" value="1"/>
</dbReference>
<feature type="transmembrane region" description="Helical" evidence="2">
    <location>
        <begin position="354"/>
        <end position="374"/>
    </location>
</feature>
<feature type="transmembrane region" description="Helical" evidence="2">
    <location>
        <begin position="380"/>
        <end position="399"/>
    </location>
</feature>
<dbReference type="PROSITE" id="PS50088">
    <property type="entry name" value="ANK_REPEAT"/>
    <property type="match status" value="1"/>
</dbReference>
<dbReference type="Proteomes" id="UP001595453">
    <property type="component" value="Unassembled WGS sequence"/>
</dbReference>
<dbReference type="InterPro" id="IPR002110">
    <property type="entry name" value="Ankyrin_rpt"/>
</dbReference>
<dbReference type="PROSITE" id="PS50297">
    <property type="entry name" value="ANK_REP_REGION"/>
    <property type="match status" value="1"/>
</dbReference>
<keyword evidence="2" id="KW-1133">Transmembrane helix</keyword>
<feature type="repeat" description="ANK" evidence="1">
    <location>
        <begin position="281"/>
        <end position="313"/>
    </location>
</feature>
<evidence type="ECO:0000313" key="3">
    <source>
        <dbReference type="EMBL" id="MFC3032402.1"/>
    </source>
</evidence>
<keyword evidence="1" id="KW-0040">ANK repeat</keyword>
<name>A0ABV7CIH0_9GAMM</name>
<accession>A0ABV7CIH0</accession>
<sequence length="445" mass="50079">MEQVLIWPKEYPLLVKGLAEQNGAFILDALEAWPSCKTATDEQGVNATVLPPLYYLQWLKPLEPFEACYFQHIAEFDDASQSYIQRLISHFNQLEMGHEAQVLALLEPFCQYSDLACQAHCDAPLSLFKLLYDKRLFNVLLFCLERGAKLHADDVMLLWQEVALRERLTPFITAQSDTLTGLKEAAIAAMAKGEDYYTLLTLLESGDDLNTLLEQALLALLSQEQAKQTMAMRFIQQGATGSVRNEAEQSAWHLAAQHGFVEVIENLAQACPTHLSSQDKDGNTALHFAVQGNALEMMRKLIQLGDKPQQRNHDNLTPYGLAVQLRRQAMVKCLEQEFALKELSEQAQLSRMSWVHGLYALALLCLPLQLFFFFDESFAAKSEVTLTATLMAVMALIAATRVKRGKLYPQRRHPWSWHILVALSWLAGVCQLGLSALVLLTLLTQ</sequence>
<organism evidence="3 4">
    <name type="scientific">Pseudoalteromonas fenneropenaei</name>
    <dbReference type="NCBI Taxonomy" id="1737459"/>
    <lineage>
        <taxon>Bacteria</taxon>
        <taxon>Pseudomonadati</taxon>
        <taxon>Pseudomonadota</taxon>
        <taxon>Gammaproteobacteria</taxon>
        <taxon>Alteromonadales</taxon>
        <taxon>Pseudoalteromonadaceae</taxon>
        <taxon>Pseudoalteromonas</taxon>
    </lineage>
</organism>
<gene>
    <name evidence="3" type="ORF">ACFOEE_07725</name>
</gene>
<dbReference type="Gene3D" id="1.25.40.20">
    <property type="entry name" value="Ankyrin repeat-containing domain"/>
    <property type="match status" value="1"/>
</dbReference>
<dbReference type="SUPFAM" id="SSF48403">
    <property type="entry name" value="Ankyrin repeat"/>
    <property type="match status" value="1"/>
</dbReference>
<dbReference type="RefSeq" id="WP_377122852.1">
    <property type="nucleotide sequence ID" value="NZ_JBHRSD010000011.1"/>
</dbReference>
<proteinExistence type="predicted"/>
<reference evidence="4" key="1">
    <citation type="journal article" date="2019" name="Int. J. Syst. Evol. Microbiol.">
        <title>The Global Catalogue of Microorganisms (GCM) 10K type strain sequencing project: providing services to taxonomists for standard genome sequencing and annotation.</title>
        <authorList>
            <consortium name="The Broad Institute Genomics Platform"/>
            <consortium name="The Broad Institute Genome Sequencing Center for Infectious Disease"/>
            <person name="Wu L."/>
            <person name="Ma J."/>
        </authorList>
    </citation>
    <scope>NUCLEOTIDE SEQUENCE [LARGE SCALE GENOMIC DNA]</scope>
    <source>
        <strain evidence="4">KCTC 42730</strain>
    </source>
</reference>